<organism evidence="2 3">
    <name type="scientific">Actinacidiphila reveromycinica</name>
    <dbReference type="NCBI Taxonomy" id="659352"/>
    <lineage>
        <taxon>Bacteria</taxon>
        <taxon>Bacillati</taxon>
        <taxon>Actinomycetota</taxon>
        <taxon>Actinomycetes</taxon>
        <taxon>Kitasatosporales</taxon>
        <taxon>Streptomycetaceae</taxon>
        <taxon>Actinacidiphila</taxon>
    </lineage>
</organism>
<reference evidence="2 3" key="2">
    <citation type="journal article" date="2011" name="J. Antibiot.">
        <title>Furaquinocins I and J: novel polyketide isoprenoid hybrid compounds from Streptomyces reveromyceticus SN-593.</title>
        <authorList>
            <person name="Panthee S."/>
            <person name="Takahashi S."/>
            <person name="Takagi H."/>
            <person name="Nogawa T."/>
            <person name="Oowada E."/>
            <person name="Uramoto M."/>
            <person name="Osada H."/>
        </authorList>
    </citation>
    <scope>NUCLEOTIDE SEQUENCE [LARGE SCALE GENOMIC DNA]</scope>
    <source>
        <strain evidence="2 3">SN-593</strain>
    </source>
</reference>
<sequence>MSTTSRELWYRLWLLAALVALTTLALLGSYTGVHDGAVPLASSTAPGVLDVDTAKDALLRAEQDAELDAASDAAGTSSFSTQVAVANQILTSAAAEDVTGATGRLTLKTVTGLISAYSYWIGLAGQVPARSPLHAGYMEDAADVLGRPGDPVTGSSLMSRLNALQQAQVAVVHRQAAFGWPLALGWCVSGTLVVALAAALAEAHRFHRTRFRRRWNRQLAAAGVLLVGGAAVLGTFTWQTHSGLFHARRLLERPHAGPGISTAGADVARRMADTGFRAAAAGWIVAGGVALMVLVVWALAPRIGEYRVKVSR</sequence>
<dbReference type="KEGG" id="arev:RVR_2876"/>
<evidence type="ECO:0000256" key="1">
    <source>
        <dbReference type="SAM" id="Phobius"/>
    </source>
</evidence>
<name>A0A7U3VN31_9ACTN</name>
<proteinExistence type="predicted"/>
<reference evidence="2 3" key="3">
    <citation type="journal article" date="2011" name="Nat. Chem. Biol.">
        <title>Reveromycin A biosynthesis uses RevG and RevJ for stereospecific spiroacetal formation.</title>
        <authorList>
            <person name="Takahashi S."/>
            <person name="Toyoda A."/>
            <person name="Sekiyama Y."/>
            <person name="Takagi H."/>
            <person name="Nogawa T."/>
            <person name="Uramoto M."/>
            <person name="Suzuki R."/>
            <person name="Koshino H."/>
            <person name="Kumano T."/>
            <person name="Panthee S."/>
            <person name="Dairi T."/>
            <person name="Ishikawa J."/>
            <person name="Ikeda H."/>
            <person name="Sakaki Y."/>
            <person name="Osada H."/>
        </authorList>
    </citation>
    <scope>NUCLEOTIDE SEQUENCE [LARGE SCALE GENOMIC DNA]</scope>
    <source>
        <strain evidence="2 3">SN-593</strain>
    </source>
</reference>
<dbReference type="Proteomes" id="UP000595703">
    <property type="component" value="Chromosome"/>
</dbReference>
<feature type="transmembrane region" description="Helical" evidence="1">
    <location>
        <begin position="280"/>
        <end position="300"/>
    </location>
</feature>
<reference evidence="2 3" key="1">
    <citation type="journal article" date="2010" name="J. Bacteriol.">
        <title>Biochemical characterization of a novel indole prenyltransferase from Streptomyces sp. SN-593.</title>
        <authorList>
            <person name="Takahashi S."/>
            <person name="Takagi H."/>
            <person name="Toyoda A."/>
            <person name="Uramoto M."/>
            <person name="Nogawa T."/>
            <person name="Ueki M."/>
            <person name="Sakaki Y."/>
            <person name="Osada H."/>
        </authorList>
    </citation>
    <scope>NUCLEOTIDE SEQUENCE [LARGE SCALE GENOMIC DNA]</scope>
    <source>
        <strain evidence="2 3">SN-593</strain>
    </source>
</reference>
<reference evidence="2 3" key="4">
    <citation type="journal article" date="2020" name="Sci. Rep.">
        <title>beta-carboline chemical signals induce reveromycin production through a LuxR family regulator in Streptomyces sp. SN-593.</title>
        <authorList>
            <person name="Panthee S."/>
            <person name="Kito N."/>
            <person name="Hayashi T."/>
            <person name="Shimizu T."/>
            <person name="Ishikawa J."/>
            <person name="Hamamoto H."/>
            <person name="Osada H."/>
            <person name="Takahashi S."/>
        </authorList>
    </citation>
    <scope>NUCLEOTIDE SEQUENCE [LARGE SCALE GENOMIC DNA]</scope>
    <source>
        <strain evidence="2 3">SN-593</strain>
    </source>
</reference>
<evidence type="ECO:0000313" key="3">
    <source>
        <dbReference type="Proteomes" id="UP000595703"/>
    </source>
</evidence>
<keyword evidence="1" id="KW-1133">Transmembrane helix</keyword>
<feature type="transmembrane region" description="Helical" evidence="1">
    <location>
        <begin position="178"/>
        <end position="199"/>
    </location>
</feature>
<feature type="transmembrane region" description="Helical" evidence="1">
    <location>
        <begin position="219"/>
        <end position="238"/>
    </location>
</feature>
<dbReference type="RefSeq" id="WP_202233545.1">
    <property type="nucleotide sequence ID" value="NZ_AP018365.1"/>
</dbReference>
<keyword evidence="3" id="KW-1185">Reference proteome</keyword>
<evidence type="ECO:0000313" key="2">
    <source>
        <dbReference type="EMBL" id="BBA97228.1"/>
    </source>
</evidence>
<keyword evidence="1" id="KW-0472">Membrane</keyword>
<dbReference type="EMBL" id="AP018365">
    <property type="protein sequence ID" value="BBA97228.1"/>
    <property type="molecule type" value="Genomic_DNA"/>
</dbReference>
<protein>
    <submittedName>
        <fullName evidence="2">Putative integral membrane protein</fullName>
    </submittedName>
</protein>
<keyword evidence="1" id="KW-0812">Transmembrane</keyword>
<accession>A0A7U3VN31</accession>
<gene>
    <name evidence="2" type="ORF">RVR_2876</name>
</gene>
<dbReference type="AlphaFoldDB" id="A0A7U3VN31"/>